<dbReference type="PANTHER" id="PTHR15818">
    <property type="entry name" value="G PATCH AND KOW-CONTAINING"/>
    <property type="match status" value="1"/>
</dbReference>
<dbReference type="GO" id="GO:0000398">
    <property type="term" value="P:mRNA splicing, via spliceosome"/>
    <property type="evidence" value="ECO:0007669"/>
    <property type="project" value="InterPro"/>
</dbReference>
<evidence type="ECO:0000256" key="2">
    <source>
        <dbReference type="ARBA" id="ARBA00008576"/>
    </source>
</evidence>
<sequence>MSLSFKIEAPTSHKANQTAPRPTSSALTSHPKSRTFNGDFRSSEDEDAEQAGQRTRRPELITEFDSTRPTKNEKRPELLIPALPDRDFRAIHVARKAKRTKKELYKPEAVNSFGTIRTTDSSTAVNDPEGVDKVNSKTISGGLEVRQQLYGKANPLEVDSPATQGGGAMTPLEKLTSNCPTPVEAEKPDTRLASTLEEKALRELISQAGGSLEAERPEIQAIVMSDPTASDSDSDASVDETTQFRRDVSKRPDPSSLEDYARVPVGQFGLAMLKGMGWKEGTSTSKRGRVGLVEAYVPQARPSLLGIGAKQLVLEGDGNAGGSGGSKDKKIPRPERRYVPLLRKVIDHGRSEVSNGSDCLCLFLSMILGADDGLCMCVSVCVCVQRCATFRILLLLAAPALALDPAHLPGAQIIVIGCQRGKSGTNTHPIMGINVITSAVQMVGEYTRTIDVLETMIDLREEQTSWVEKRSDMRTIGLTKIALVVILRALEDRLEGTIEMMMVHIQATDEDFVYWLFGQLVGLNLLDYVRFSLAVVMG</sequence>
<dbReference type="PANTHER" id="PTHR15818:SF2">
    <property type="entry name" value="G-PATCH DOMAIN AND KOW MOTIFS-CONTAINING PROTEIN"/>
    <property type="match status" value="1"/>
</dbReference>
<evidence type="ECO:0000259" key="5">
    <source>
        <dbReference type="PROSITE" id="PS50174"/>
    </source>
</evidence>
<feature type="compositionally biased region" description="Basic and acidic residues" evidence="4">
    <location>
        <begin position="242"/>
        <end position="253"/>
    </location>
</feature>
<comment type="caution">
    <text evidence="6">The sequence shown here is derived from an EMBL/GenBank/DDBJ whole genome shotgun (WGS) entry which is preliminary data.</text>
</comment>
<feature type="domain" description="G-patch" evidence="5">
    <location>
        <begin position="265"/>
        <end position="312"/>
    </location>
</feature>
<feature type="compositionally biased region" description="Polar residues" evidence="4">
    <location>
        <begin position="13"/>
        <end position="36"/>
    </location>
</feature>
<dbReference type="EMBL" id="MU167527">
    <property type="protein sequence ID" value="KAG0139752.1"/>
    <property type="molecule type" value="Genomic_DNA"/>
</dbReference>
<name>A0A9P6N6I1_9BASI</name>
<feature type="compositionally biased region" description="Basic and acidic residues" evidence="4">
    <location>
        <begin position="56"/>
        <end position="77"/>
    </location>
</feature>
<dbReference type="Proteomes" id="UP000886653">
    <property type="component" value="Unassembled WGS sequence"/>
</dbReference>
<keyword evidence="7" id="KW-1185">Reference proteome</keyword>
<evidence type="ECO:0000256" key="3">
    <source>
        <dbReference type="ARBA" id="ARBA00023242"/>
    </source>
</evidence>
<dbReference type="Pfam" id="PF12656">
    <property type="entry name" value="G-patch_2"/>
    <property type="match status" value="1"/>
</dbReference>
<dbReference type="PROSITE" id="PS50174">
    <property type="entry name" value="G_PATCH"/>
    <property type="match status" value="1"/>
</dbReference>
<accession>A0A9P6N6I1</accession>
<feature type="region of interest" description="Disordered" evidence="4">
    <location>
        <begin position="162"/>
        <end position="187"/>
    </location>
</feature>
<dbReference type="InterPro" id="IPR026822">
    <property type="entry name" value="Spp2/MOS2_G-patch"/>
</dbReference>
<reference evidence="6" key="1">
    <citation type="submission" date="2013-11" db="EMBL/GenBank/DDBJ databases">
        <title>Genome sequence of the fusiform rust pathogen reveals effectors for host alternation and coevolution with pine.</title>
        <authorList>
            <consortium name="DOE Joint Genome Institute"/>
            <person name="Smith K."/>
            <person name="Pendleton A."/>
            <person name="Kubisiak T."/>
            <person name="Anderson C."/>
            <person name="Salamov A."/>
            <person name="Aerts A."/>
            <person name="Riley R."/>
            <person name="Clum A."/>
            <person name="Lindquist E."/>
            <person name="Ence D."/>
            <person name="Campbell M."/>
            <person name="Kronenberg Z."/>
            <person name="Feau N."/>
            <person name="Dhillon B."/>
            <person name="Hamelin R."/>
            <person name="Burleigh J."/>
            <person name="Smith J."/>
            <person name="Yandell M."/>
            <person name="Nelson C."/>
            <person name="Grigoriev I."/>
            <person name="Davis J."/>
        </authorList>
    </citation>
    <scope>NUCLEOTIDE SEQUENCE</scope>
    <source>
        <strain evidence="6">G11</strain>
    </source>
</reference>
<dbReference type="InterPro" id="IPR045166">
    <property type="entry name" value="Spp2-like"/>
</dbReference>
<gene>
    <name evidence="6" type="ORF">CROQUDRAFT_137009</name>
</gene>
<comment type="subcellular location">
    <subcellularLocation>
        <location evidence="1">Nucleus</location>
    </subcellularLocation>
</comment>
<dbReference type="GO" id="GO:0003676">
    <property type="term" value="F:nucleic acid binding"/>
    <property type="evidence" value="ECO:0007669"/>
    <property type="project" value="InterPro"/>
</dbReference>
<dbReference type="GO" id="GO:0005681">
    <property type="term" value="C:spliceosomal complex"/>
    <property type="evidence" value="ECO:0007669"/>
    <property type="project" value="TreeGrafter"/>
</dbReference>
<evidence type="ECO:0000256" key="4">
    <source>
        <dbReference type="SAM" id="MobiDB-lite"/>
    </source>
</evidence>
<evidence type="ECO:0000256" key="1">
    <source>
        <dbReference type="ARBA" id="ARBA00004123"/>
    </source>
</evidence>
<dbReference type="OrthoDB" id="5577072at2759"/>
<organism evidence="6 7">
    <name type="scientific">Cronartium quercuum f. sp. fusiforme G11</name>
    <dbReference type="NCBI Taxonomy" id="708437"/>
    <lineage>
        <taxon>Eukaryota</taxon>
        <taxon>Fungi</taxon>
        <taxon>Dikarya</taxon>
        <taxon>Basidiomycota</taxon>
        <taxon>Pucciniomycotina</taxon>
        <taxon>Pucciniomycetes</taxon>
        <taxon>Pucciniales</taxon>
        <taxon>Coleosporiaceae</taxon>
        <taxon>Cronartium</taxon>
    </lineage>
</organism>
<feature type="region of interest" description="Disordered" evidence="4">
    <location>
        <begin position="1"/>
        <end position="78"/>
    </location>
</feature>
<comment type="similarity">
    <text evidence="2">Belongs to the SPP2 family.</text>
</comment>
<feature type="region of interest" description="Disordered" evidence="4">
    <location>
        <begin position="225"/>
        <end position="259"/>
    </location>
</feature>
<dbReference type="InterPro" id="IPR000467">
    <property type="entry name" value="G_patch_dom"/>
</dbReference>
<proteinExistence type="inferred from homology"/>
<keyword evidence="3" id="KW-0539">Nucleus</keyword>
<protein>
    <recommendedName>
        <fullName evidence="5">G-patch domain-containing protein</fullName>
    </recommendedName>
</protein>
<evidence type="ECO:0000313" key="6">
    <source>
        <dbReference type="EMBL" id="KAG0139752.1"/>
    </source>
</evidence>
<dbReference type="AlphaFoldDB" id="A0A9P6N6I1"/>
<evidence type="ECO:0000313" key="7">
    <source>
        <dbReference type="Proteomes" id="UP000886653"/>
    </source>
</evidence>